<accession>A0AAQ3RGZ3</accession>
<name>A0AAQ3RGZ3_VIGMU</name>
<evidence type="ECO:0000313" key="2">
    <source>
        <dbReference type="Proteomes" id="UP001374535"/>
    </source>
</evidence>
<sequence length="113" mass="13196">MHMSKLYQDFNFQISFKQTEINACNVFPNAYQNWQNLENRTEEKALDIATLDSQQRKGLLRCSKLETLSCRVFVQIYCFSTQQSNSVMPNCCTKQLPNLEFSTYSPLPRRLLG</sequence>
<proteinExistence type="predicted"/>
<evidence type="ECO:0000313" key="1">
    <source>
        <dbReference type="EMBL" id="WVY92428.1"/>
    </source>
</evidence>
<dbReference type="Proteomes" id="UP001374535">
    <property type="component" value="Chromosome 10"/>
</dbReference>
<dbReference type="EMBL" id="CP144691">
    <property type="protein sequence ID" value="WVY92428.1"/>
    <property type="molecule type" value="Genomic_DNA"/>
</dbReference>
<protein>
    <submittedName>
        <fullName evidence="1">Uncharacterized protein</fullName>
    </submittedName>
</protein>
<gene>
    <name evidence="1" type="ORF">V8G54_031516</name>
</gene>
<dbReference type="AlphaFoldDB" id="A0AAQ3RGZ3"/>
<organism evidence="1 2">
    <name type="scientific">Vigna mungo</name>
    <name type="common">Black gram</name>
    <name type="synonym">Phaseolus mungo</name>
    <dbReference type="NCBI Taxonomy" id="3915"/>
    <lineage>
        <taxon>Eukaryota</taxon>
        <taxon>Viridiplantae</taxon>
        <taxon>Streptophyta</taxon>
        <taxon>Embryophyta</taxon>
        <taxon>Tracheophyta</taxon>
        <taxon>Spermatophyta</taxon>
        <taxon>Magnoliopsida</taxon>
        <taxon>eudicotyledons</taxon>
        <taxon>Gunneridae</taxon>
        <taxon>Pentapetalae</taxon>
        <taxon>rosids</taxon>
        <taxon>fabids</taxon>
        <taxon>Fabales</taxon>
        <taxon>Fabaceae</taxon>
        <taxon>Papilionoideae</taxon>
        <taxon>50 kb inversion clade</taxon>
        <taxon>NPAAA clade</taxon>
        <taxon>indigoferoid/millettioid clade</taxon>
        <taxon>Phaseoleae</taxon>
        <taxon>Vigna</taxon>
    </lineage>
</organism>
<reference evidence="1 2" key="1">
    <citation type="journal article" date="2023" name="Life. Sci Alliance">
        <title>Evolutionary insights into 3D genome organization and epigenetic landscape of Vigna mungo.</title>
        <authorList>
            <person name="Junaid A."/>
            <person name="Singh B."/>
            <person name="Bhatia S."/>
        </authorList>
    </citation>
    <scope>NUCLEOTIDE SEQUENCE [LARGE SCALE GENOMIC DNA]</scope>
    <source>
        <strain evidence="1">Urdbean</strain>
    </source>
</reference>
<keyword evidence="2" id="KW-1185">Reference proteome</keyword>